<keyword evidence="4" id="KW-0732">Signal</keyword>
<keyword evidence="5" id="KW-0378">Hydrolase</keyword>
<dbReference type="InterPro" id="IPR001002">
    <property type="entry name" value="Chitin-bd_1"/>
</dbReference>
<feature type="disulfide bond" evidence="8">
    <location>
        <begin position="109"/>
        <end position="124"/>
    </location>
</feature>
<feature type="domain" description="Chitin-binding type-1" evidence="10">
    <location>
        <begin position="106"/>
        <end position="150"/>
    </location>
</feature>
<evidence type="ECO:0000256" key="7">
    <source>
        <dbReference type="ARBA" id="ARBA00023285"/>
    </source>
</evidence>
<dbReference type="Proteomes" id="UP001303760">
    <property type="component" value="Unassembled WGS sequence"/>
</dbReference>
<dbReference type="InterPro" id="IPR018392">
    <property type="entry name" value="LysM"/>
</dbReference>
<feature type="compositionally biased region" description="Basic and acidic residues" evidence="9">
    <location>
        <begin position="315"/>
        <end position="326"/>
    </location>
</feature>
<dbReference type="GO" id="GO:0046872">
    <property type="term" value="F:metal ion binding"/>
    <property type="evidence" value="ECO:0007669"/>
    <property type="project" value="UniProtKB-KW"/>
</dbReference>
<comment type="caution">
    <text evidence="12">The sequence shown here is derived from an EMBL/GenBank/DDBJ whole genome shotgun (WGS) entry which is preliminary data.</text>
</comment>
<dbReference type="SUPFAM" id="SSF54106">
    <property type="entry name" value="LysM domain"/>
    <property type="match status" value="1"/>
</dbReference>
<dbReference type="PANTHER" id="PTHR46471">
    <property type="entry name" value="CHITIN DEACETYLASE"/>
    <property type="match status" value="1"/>
</dbReference>
<dbReference type="SMART" id="SM00270">
    <property type="entry name" value="ChtBD1"/>
    <property type="match status" value="1"/>
</dbReference>
<feature type="compositionally biased region" description="Low complexity" evidence="9">
    <location>
        <begin position="302"/>
        <end position="313"/>
    </location>
</feature>
<evidence type="ECO:0000256" key="1">
    <source>
        <dbReference type="ARBA" id="ARBA00001941"/>
    </source>
</evidence>
<keyword evidence="7" id="KW-0170">Cobalt</keyword>
<name>A0AAN7C1Q8_9PEZI</name>
<evidence type="ECO:0000313" key="13">
    <source>
        <dbReference type="Proteomes" id="UP001303760"/>
    </source>
</evidence>
<dbReference type="PROSITE" id="PS50941">
    <property type="entry name" value="CHIT_BIND_I_2"/>
    <property type="match status" value="1"/>
</dbReference>
<proteinExistence type="predicted"/>
<evidence type="ECO:0000256" key="4">
    <source>
        <dbReference type="ARBA" id="ARBA00022729"/>
    </source>
</evidence>
<keyword evidence="3" id="KW-0479">Metal-binding</keyword>
<protein>
    <recommendedName>
        <fullName evidence="14">Chitin-binding type-1 domain-containing protein</fullName>
    </recommendedName>
</protein>
<evidence type="ECO:0000256" key="8">
    <source>
        <dbReference type="PROSITE-ProRule" id="PRU00261"/>
    </source>
</evidence>
<gene>
    <name evidence="12" type="ORF">C8A03DRAFT_47784</name>
</gene>
<keyword evidence="13" id="KW-1185">Reference proteome</keyword>
<dbReference type="CDD" id="cd11618">
    <property type="entry name" value="ChtBD1_1"/>
    <property type="match status" value="1"/>
</dbReference>
<evidence type="ECO:0000256" key="2">
    <source>
        <dbReference type="ARBA" id="ARBA00022669"/>
    </source>
</evidence>
<evidence type="ECO:0000313" key="12">
    <source>
        <dbReference type="EMBL" id="KAK4233736.1"/>
    </source>
</evidence>
<evidence type="ECO:0000256" key="5">
    <source>
        <dbReference type="ARBA" id="ARBA00022801"/>
    </source>
</evidence>
<dbReference type="EMBL" id="MU860487">
    <property type="protein sequence ID" value="KAK4233736.1"/>
    <property type="molecule type" value="Genomic_DNA"/>
</dbReference>
<dbReference type="SUPFAM" id="SSF57016">
    <property type="entry name" value="Plant lectins/antimicrobial peptides"/>
    <property type="match status" value="1"/>
</dbReference>
<reference evidence="12" key="1">
    <citation type="journal article" date="2023" name="Mol. Phylogenet. Evol.">
        <title>Genome-scale phylogeny and comparative genomics of the fungal order Sordariales.</title>
        <authorList>
            <person name="Hensen N."/>
            <person name="Bonometti L."/>
            <person name="Westerberg I."/>
            <person name="Brannstrom I.O."/>
            <person name="Guillou S."/>
            <person name="Cros-Aarteil S."/>
            <person name="Calhoun S."/>
            <person name="Haridas S."/>
            <person name="Kuo A."/>
            <person name="Mondo S."/>
            <person name="Pangilinan J."/>
            <person name="Riley R."/>
            <person name="LaButti K."/>
            <person name="Andreopoulos B."/>
            <person name="Lipzen A."/>
            <person name="Chen C."/>
            <person name="Yan M."/>
            <person name="Daum C."/>
            <person name="Ng V."/>
            <person name="Clum A."/>
            <person name="Steindorff A."/>
            <person name="Ohm R.A."/>
            <person name="Martin F."/>
            <person name="Silar P."/>
            <person name="Natvig D.O."/>
            <person name="Lalanne C."/>
            <person name="Gautier V."/>
            <person name="Ament-Velasquez S.L."/>
            <person name="Kruys A."/>
            <person name="Hutchinson M.I."/>
            <person name="Powell A.J."/>
            <person name="Barry K."/>
            <person name="Miller A.N."/>
            <person name="Grigoriev I.V."/>
            <person name="Debuchy R."/>
            <person name="Gladieux P."/>
            <person name="Hiltunen Thoren M."/>
            <person name="Johannesson H."/>
        </authorList>
    </citation>
    <scope>NUCLEOTIDE SEQUENCE</scope>
    <source>
        <strain evidence="12">CBS 532.94</strain>
    </source>
</reference>
<dbReference type="SMART" id="SM00257">
    <property type="entry name" value="LysM"/>
    <property type="match status" value="1"/>
</dbReference>
<sequence>MEKYQSRNPTFFWWSLELKLTSTLTAPSVHSRDWRPQRPRASTLQTACTKYVTIQSGDTCASLAASAGIDVADFLRDNPSIRQSGSLDVGSTHCVDPGVSLQISPDGQCGGNFTCSGSLYGQCCSEHGWCGSTDDYCGAGCDPTYGVCTGPVSSPSSTTIQASTSHPMPVTCPGPGTEIATVLTTETVQKTLTETDLLKTTSTVLETSIATSTSIITSTDTVQRTIFLRTTSTILETRTITISQVHTPPPDLRTVTVTVTVISVRTNPVPLPTTVTATTTVAAPVWTMTKTLTYPCPVAATEQRRQTTTRTVTLARDKDWAEKQNENQDLDED</sequence>
<dbReference type="GO" id="GO:0008061">
    <property type="term" value="F:chitin binding"/>
    <property type="evidence" value="ECO:0007669"/>
    <property type="project" value="UniProtKB-UniRule"/>
</dbReference>
<comment type="caution">
    <text evidence="8">Lacks conserved residue(s) required for the propagation of feature annotation.</text>
</comment>
<reference evidence="12" key="2">
    <citation type="submission" date="2023-05" db="EMBL/GenBank/DDBJ databases">
        <authorList>
            <consortium name="Lawrence Berkeley National Laboratory"/>
            <person name="Steindorff A."/>
            <person name="Hensen N."/>
            <person name="Bonometti L."/>
            <person name="Westerberg I."/>
            <person name="Brannstrom I.O."/>
            <person name="Guillou S."/>
            <person name="Cros-Aarteil S."/>
            <person name="Calhoun S."/>
            <person name="Haridas S."/>
            <person name="Kuo A."/>
            <person name="Mondo S."/>
            <person name="Pangilinan J."/>
            <person name="Riley R."/>
            <person name="Labutti K."/>
            <person name="Andreopoulos B."/>
            <person name="Lipzen A."/>
            <person name="Chen C."/>
            <person name="Yanf M."/>
            <person name="Daum C."/>
            <person name="Ng V."/>
            <person name="Clum A."/>
            <person name="Ohm R."/>
            <person name="Martin F."/>
            <person name="Silar P."/>
            <person name="Natvig D."/>
            <person name="Lalanne C."/>
            <person name="Gautier V."/>
            <person name="Ament-Velasquez S.L."/>
            <person name="Kruys A."/>
            <person name="Hutchinson M.I."/>
            <person name="Powell A.J."/>
            <person name="Barry K."/>
            <person name="Miller A.N."/>
            <person name="Grigoriev I.V."/>
            <person name="Debuchy R."/>
            <person name="Gladieux P."/>
            <person name="Thoren M.H."/>
            <person name="Johannesson H."/>
        </authorList>
    </citation>
    <scope>NUCLEOTIDE SEQUENCE</scope>
    <source>
        <strain evidence="12">CBS 532.94</strain>
    </source>
</reference>
<evidence type="ECO:0000259" key="10">
    <source>
        <dbReference type="PROSITE" id="PS50941"/>
    </source>
</evidence>
<evidence type="ECO:0000256" key="9">
    <source>
        <dbReference type="SAM" id="MobiDB-lite"/>
    </source>
</evidence>
<keyword evidence="2 8" id="KW-0147">Chitin-binding</keyword>
<accession>A0AAN7C1Q8</accession>
<feature type="disulfide bond" evidence="8">
    <location>
        <begin position="123"/>
        <end position="137"/>
    </location>
</feature>
<dbReference type="Gene3D" id="3.10.350.10">
    <property type="entry name" value="LysM domain"/>
    <property type="match status" value="1"/>
</dbReference>
<dbReference type="PROSITE" id="PS51782">
    <property type="entry name" value="LYSM"/>
    <property type="match status" value="1"/>
</dbReference>
<dbReference type="InterPro" id="IPR036861">
    <property type="entry name" value="Endochitinase-like_sf"/>
</dbReference>
<organism evidence="12 13">
    <name type="scientific">Achaetomium macrosporum</name>
    <dbReference type="NCBI Taxonomy" id="79813"/>
    <lineage>
        <taxon>Eukaryota</taxon>
        <taxon>Fungi</taxon>
        <taxon>Dikarya</taxon>
        <taxon>Ascomycota</taxon>
        <taxon>Pezizomycotina</taxon>
        <taxon>Sordariomycetes</taxon>
        <taxon>Sordariomycetidae</taxon>
        <taxon>Sordariales</taxon>
        <taxon>Chaetomiaceae</taxon>
        <taxon>Achaetomium</taxon>
    </lineage>
</organism>
<dbReference type="Pfam" id="PF01476">
    <property type="entry name" value="LysM"/>
    <property type="match status" value="1"/>
</dbReference>
<keyword evidence="6" id="KW-0119">Carbohydrate metabolism</keyword>
<keyword evidence="8" id="KW-1015">Disulfide bond</keyword>
<dbReference type="PANTHER" id="PTHR46471:SF2">
    <property type="entry name" value="CHITIN DEACETYLASE-RELATED"/>
    <property type="match status" value="1"/>
</dbReference>
<comment type="cofactor">
    <cofactor evidence="1">
        <name>Co(2+)</name>
        <dbReference type="ChEBI" id="CHEBI:48828"/>
    </cofactor>
</comment>
<feature type="domain" description="LysM" evidence="11">
    <location>
        <begin position="50"/>
        <end position="95"/>
    </location>
</feature>
<evidence type="ECO:0000256" key="3">
    <source>
        <dbReference type="ARBA" id="ARBA00022723"/>
    </source>
</evidence>
<dbReference type="InterPro" id="IPR036779">
    <property type="entry name" value="LysM_dom_sf"/>
</dbReference>
<feature type="region of interest" description="Disordered" evidence="9">
    <location>
        <begin position="302"/>
        <end position="333"/>
    </location>
</feature>
<dbReference type="GO" id="GO:0016787">
    <property type="term" value="F:hydrolase activity"/>
    <property type="evidence" value="ECO:0007669"/>
    <property type="project" value="UniProtKB-KW"/>
</dbReference>
<evidence type="ECO:0000259" key="11">
    <source>
        <dbReference type="PROSITE" id="PS51782"/>
    </source>
</evidence>
<evidence type="ECO:0000256" key="6">
    <source>
        <dbReference type="ARBA" id="ARBA00023277"/>
    </source>
</evidence>
<evidence type="ECO:0008006" key="14">
    <source>
        <dbReference type="Google" id="ProtNLM"/>
    </source>
</evidence>
<dbReference type="AlphaFoldDB" id="A0AAN7C1Q8"/>
<dbReference type="Gene3D" id="3.30.60.10">
    <property type="entry name" value="Endochitinase-like"/>
    <property type="match status" value="1"/>
</dbReference>
<dbReference type="CDD" id="cd00118">
    <property type="entry name" value="LysM"/>
    <property type="match status" value="1"/>
</dbReference>